<feature type="non-terminal residue" evidence="1">
    <location>
        <position position="45"/>
    </location>
</feature>
<dbReference type="AlphaFoldDB" id="A0A392TK96"/>
<sequence>MLGRSSVSCMKEWVTPAGRVLARRARTSALVFLSLGMWVASNASN</sequence>
<reference evidence="1 2" key="1">
    <citation type="journal article" date="2018" name="Front. Plant Sci.">
        <title>Red Clover (Trifolium pratense) and Zigzag Clover (T. medium) - A Picture of Genomic Similarities and Differences.</title>
        <authorList>
            <person name="Dluhosova J."/>
            <person name="Istvanek J."/>
            <person name="Nedelnik J."/>
            <person name="Repkova J."/>
        </authorList>
    </citation>
    <scope>NUCLEOTIDE SEQUENCE [LARGE SCALE GENOMIC DNA]</scope>
    <source>
        <strain evidence="2">cv. 10/8</strain>
        <tissue evidence="1">Leaf</tissue>
    </source>
</reference>
<comment type="caution">
    <text evidence="1">The sequence shown here is derived from an EMBL/GenBank/DDBJ whole genome shotgun (WGS) entry which is preliminary data.</text>
</comment>
<proteinExistence type="predicted"/>
<dbReference type="EMBL" id="LXQA010602429">
    <property type="protein sequence ID" value="MCI61589.1"/>
    <property type="molecule type" value="Genomic_DNA"/>
</dbReference>
<accession>A0A392TK96</accession>
<name>A0A392TK96_9FABA</name>
<evidence type="ECO:0000313" key="2">
    <source>
        <dbReference type="Proteomes" id="UP000265520"/>
    </source>
</evidence>
<protein>
    <submittedName>
        <fullName evidence="1">Uncharacterized protein</fullName>
    </submittedName>
</protein>
<dbReference type="Proteomes" id="UP000265520">
    <property type="component" value="Unassembled WGS sequence"/>
</dbReference>
<evidence type="ECO:0000313" key="1">
    <source>
        <dbReference type="EMBL" id="MCI61589.1"/>
    </source>
</evidence>
<keyword evidence="2" id="KW-1185">Reference proteome</keyword>
<organism evidence="1 2">
    <name type="scientific">Trifolium medium</name>
    <dbReference type="NCBI Taxonomy" id="97028"/>
    <lineage>
        <taxon>Eukaryota</taxon>
        <taxon>Viridiplantae</taxon>
        <taxon>Streptophyta</taxon>
        <taxon>Embryophyta</taxon>
        <taxon>Tracheophyta</taxon>
        <taxon>Spermatophyta</taxon>
        <taxon>Magnoliopsida</taxon>
        <taxon>eudicotyledons</taxon>
        <taxon>Gunneridae</taxon>
        <taxon>Pentapetalae</taxon>
        <taxon>rosids</taxon>
        <taxon>fabids</taxon>
        <taxon>Fabales</taxon>
        <taxon>Fabaceae</taxon>
        <taxon>Papilionoideae</taxon>
        <taxon>50 kb inversion clade</taxon>
        <taxon>NPAAA clade</taxon>
        <taxon>Hologalegina</taxon>
        <taxon>IRL clade</taxon>
        <taxon>Trifolieae</taxon>
        <taxon>Trifolium</taxon>
    </lineage>
</organism>